<dbReference type="EMBL" id="BSXS01003871">
    <property type="protein sequence ID" value="GME82092.1"/>
    <property type="molecule type" value="Genomic_DNA"/>
</dbReference>
<comment type="caution">
    <text evidence="1">The sequence shown here is derived from an EMBL/GenBank/DDBJ whole genome shotgun (WGS) entry which is preliminary data.</text>
</comment>
<accession>A0ACB5T5K7</accession>
<dbReference type="Proteomes" id="UP001165064">
    <property type="component" value="Unassembled WGS sequence"/>
</dbReference>
<evidence type="ECO:0000313" key="2">
    <source>
        <dbReference type="Proteomes" id="UP001165064"/>
    </source>
</evidence>
<organism evidence="1 2">
    <name type="scientific">Ambrosiozyma monospora</name>
    <name type="common">Yeast</name>
    <name type="synonym">Endomycopsis monosporus</name>
    <dbReference type="NCBI Taxonomy" id="43982"/>
    <lineage>
        <taxon>Eukaryota</taxon>
        <taxon>Fungi</taxon>
        <taxon>Dikarya</taxon>
        <taxon>Ascomycota</taxon>
        <taxon>Saccharomycotina</taxon>
        <taxon>Pichiomycetes</taxon>
        <taxon>Pichiales</taxon>
        <taxon>Pichiaceae</taxon>
        <taxon>Ambrosiozyma</taxon>
    </lineage>
</organism>
<name>A0ACB5T5K7_AMBMO</name>
<reference evidence="1" key="1">
    <citation type="submission" date="2023-04" db="EMBL/GenBank/DDBJ databases">
        <title>Ambrosiozyma monospora NBRC 10751.</title>
        <authorList>
            <person name="Ichikawa N."/>
            <person name="Sato H."/>
            <person name="Tonouchi N."/>
        </authorList>
    </citation>
    <scope>NUCLEOTIDE SEQUENCE</scope>
    <source>
        <strain evidence="1">NBRC 10751</strain>
    </source>
</reference>
<keyword evidence="2" id="KW-1185">Reference proteome</keyword>
<protein>
    <submittedName>
        <fullName evidence="1">Unnamed protein product</fullName>
    </submittedName>
</protein>
<sequence>MSFYDVLQRGDDFIREYRPARSKLWNYVSHLTCLAAVGGSKLCLTLFYDVQVKGLANLDKGLAMARKQNRGFLTIMNHMSVCDDPFLWGCLPWRYFMDLDDIRWGLAASNVCFKTEAASTFFTLGKILSTERFGRGPFQGALDAAVRILSPDDTLDEKHIYQGSSSSKKVMTTSASPLGSSLVEHAKSFYSTTYTPPFLRYKTSWIHLFPEGYVCQLQAPYNNSMRFFRWGTARLILEPTVAPVIVPIFSDGFEKIVPETRDDSLVGSYAPPNMGATITVNIGKAIDDSVIESFREEWKKLCDRFHDVTNPDDLTHELKFGQEARELRSRVCAYLREKVAQLRVENGFEEEDPRFKSVDFWKKYTYSQGASDPDIKFVGLNWAVKSYQKGVHKYDEFGNIIQHASTNK</sequence>
<evidence type="ECO:0000313" key="1">
    <source>
        <dbReference type="EMBL" id="GME82092.1"/>
    </source>
</evidence>
<gene>
    <name evidence="1" type="ORF">Amon02_000531100</name>
</gene>
<proteinExistence type="predicted"/>